<name>A0A1Y6D0F5_9GAMM</name>
<dbReference type="SUPFAM" id="SSF48452">
    <property type="entry name" value="TPR-like"/>
    <property type="match status" value="1"/>
</dbReference>
<dbReference type="OrthoDB" id="5618688at2"/>
<organism evidence="2 3">
    <name type="scientific">Methylomagnum ishizawai</name>
    <dbReference type="NCBI Taxonomy" id="1760988"/>
    <lineage>
        <taxon>Bacteria</taxon>
        <taxon>Pseudomonadati</taxon>
        <taxon>Pseudomonadota</taxon>
        <taxon>Gammaproteobacteria</taxon>
        <taxon>Methylococcales</taxon>
        <taxon>Methylococcaceae</taxon>
        <taxon>Methylomagnum</taxon>
    </lineage>
</organism>
<evidence type="ECO:0000313" key="2">
    <source>
        <dbReference type="EMBL" id="SMF96056.1"/>
    </source>
</evidence>
<dbReference type="InterPro" id="IPR024983">
    <property type="entry name" value="CHAT_dom"/>
</dbReference>
<feature type="domain" description="CHAT" evidence="1">
    <location>
        <begin position="119"/>
        <end position="396"/>
    </location>
</feature>
<dbReference type="InterPro" id="IPR011990">
    <property type="entry name" value="TPR-like_helical_dom_sf"/>
</dbReference>
<proteinExistence type="predicted"/>
<dbReference type="Proteomes" id="UP000192923">
    <property type="component" value="Unassembled WGS sequence"/>
</dbReference>
<dbReference type="Gene3D" id="1.25.40.10">
    <property type="entry name" value="Tetratricopeptide repeat domain"/>
    <property type="match status" value="2"/>
</dbReference>
<dbReference type="STRING" id="1760988.SAMN02949497_3437"/>
<dbReference type="RefSeq" id="WP_085216285.1">
    <property type="nucleotide sequence ID" value="NZ_FXAM01000001.1"/>
</dbReference>
<dbReference type="Pfam" id="PF12770">
    <property type="entry name" value="CHAT"/>
    <property type="match status" value="1"/>
</dbReference>
<keyword evidence="3" id="KW-1185">Reference proteome</keyword>
<dbReference type="InterPro" id="IPR027417">
    <property type="entry name" value="P-loop_NTPase"/>
</dbReference>
<dbReference type="SUPFAM" id="SSF52540">
    <property type="entry name" value="P-loop containing nucleoside triphosphate hydrolases"/>
    <property type="match status" value="1"/>
</dbReference>
<dbReference type="EMBL" id="FXAM01000001">
    <property type="protein sequence ID" value="SMF96056.1"/>
    <property type="molecule type" value="Genomic_DNA"/>
</dbReference>
<evidence type="ECO:0000259" key="1">
    <source>
        <dbReference type="Pfam" id="PF12770"/>
    </source>
</evidence>
<dbReference type="AlphaFoldDB" id="A0A1Y6D0F5"/>
<dbReference type="Gene3D" id="3.40.50.300">
    <property type="entry name" value="P-loop containing nucleotide triphosphate hydrolases"/>
    <property type="match status" value="1"/>
</dbReference>
<sequence>MSPKLAIRQRPSADGQYLIDLRLERPGEAPIEGSASITFQLTPQEQQDLRWYMEDYPQHPEAVEAAHIDQIEAMMRARGGELYDKVLAANRNTQAIWFAIRNELADLRIEINTGIAEAAAIPWELMRDPESNSALAVRVQAFVRVQSNPNIGFVKVPQAHEGRIRLLYVACRPGGTRDVALRAVANRLLKGLEQAGKRRHFDIAVLRPPTYEQLQKTLAEAKRAGQPFHIVHFDGHGTYTDLSQTRYAAWLNRLGAFKYEGKIDGKRGYLLFEQPKDDDGIQPVSGEELGKLLHDHGVPVLVLNACQSAMHDAAEAPADADSVHDEVRAIGSLAQAVVDQGIPAVLGMRYSVFVVTAAQYIGELYAALAQGQSFGEAATLARRHLRDNPDRWAGFGLLRPLADWLVPVVYEAMRLTLPQTTAPGLGGQVESDPILSDDRLRLRYPEQGFIGRDETLLLLDRAFDKHPVVLLHAYAGQGKTSAAVEFARWYTQTGGLTRVLLTSFEIHVDLEDALNQLAHHFKDVLEAHGIEWHAVKPGERRPMALELLRRYPLLWIWDNVEPVAGFPAGSESAWTGAEQAELADFLRQLRQDQSTQVKLLLTSRRDERAWLGDISHRVSMPRMSRADSAALASELGRERGWKSSDIDGWGPLLDYCTGNPLALRVLAKQAIRLGLRGQEPVAKFIQAVRDGEQEIEDADEAEGRGYSLGASLAYGFRNAFTEEEMPVIALLSLFQGVVPVEIFSYMDMGQSRYILPELQNQDQDKIINILNRACEVGLLTSISGSWYGIHPAFPWFLKQAFKQYYDGTPGRSNSETALRAWVQGTNFAGSYYNEEFHHGNRQQATQFLGLVENNLLHARHLARRLGWWHIVTSGMQGLNVLYEYQGRLAEWAHLVAQVVPEYCSDDDEPLAGREEFYGLILSYRINLARYYDRDLDYAAALQNKQLKCARQEAAAVLSLPETTPLNTYQKALIRNLAASIFTLGCILLEQNDVECVVVYQEAICYYQRIADTTAEAIIYLNIGHAYRVISAIRNWDMAETAYQRGLELHNPSDAVGRSASLYQIGTIHHERFKETSLRSEREEITLRHAQVAEQYYHEALQLCPTDSVNNLGPIHNSLGILYGQLRRMEACREHLEQAVQFHVQVNEHYSAGQTRRNMAFMYESAAKRDPIHRHDLLLRARSYAEAALRDFQRYQGRAAADETQTQRFIADIDQALAG</sequence>
<reference evidence="2 3" key="1">
    <citation type="submission" date="2016-12" db="EMBL/GenBank/DDBJ databases">
        <authorList>
            <person name="Song W.-J."/>
            <person name="Kurnit D.M."/>
        </authorList>
    </citation>
    <scope>NUCLEOTIDE SEQUENCE [LARGE SCALE GENOMIC DNA]</scope>
    <source>
        <strain evidence="2 3">175</strain>
    </source>
</reference>
<accession>A0A1Y6D0F5</accession>
<evidence type="ECO:0000313" key="3">
    <source>
        <dbReference type="Proteomes" id="UP000192923"/>
    </source>
</evidence>
<gene>
    <name evidence="2" type="ORF">SAMN02949497_3437</name>
</gene>
<protein>
    <submittedName>
        <fullName evidence="2">CHAT domain-containing protein</fullName>
    </submittedName>
</protein>